<proteinExistence type="predicted"/>
<dbReference type="AlphaFoldDB" id="M4BNH6"/>
<dbReference type="EMBL" id="JH598462">
    <property type="status" value="NOT_ANNOTATED_CDS"/>
    <property type="molecule type" value="Genomic_DNA"/>
</dbReference>
<dbReference type="PANTHER" id="PTHR37067">
    <property type="entry name" value="PX DOMAIN-CONTAINING PROTEIN"/>
    <property type="match status" value="1"/>
</dbReference>
<evidence type="ECO:0000313" key="2">
    <source>
        <dbReference type="Proteomes" id="UP000011713"/>
    </source>
</evidence>
<accession>M4BNH6</accession>
<protein>
    <submittedName>
        <fullName evidence="1">Uncharacterized protein</fullName>
    </submittedName>
</protein>
<reference evidence="1" key="2">
    <citation type="submission" date="2015-06" db="UniProtKB">
        <authorList>
            <consortium name="EnsemblProtists"/>
        </authorList>
    </citation>
    <scope>IDENTIFICATION</scope>
    <source>
        <strain evidence="1">Emoy2</strain>
    </source>
</reference>
<reference evidence="2" key="1">
    <citation type="journal article" date="2010" name="Science">
        <title>Signatures of adaptation to obligate biotrophy in the Hyaloperonospora arabidopsidis genome.</title>
        <authorList>
            <person name="Baxter L."/>
            <person name="Tripathy S."/>
            <person name="Ishaque N."/>
            <person name="Boot N."/>
            <person name="Cabral A."/>
            <person name="Kemen E."/>
            <person name="Thines M."/>
            <person name="Ah-Fong A."/>
            <person name="Anderson R."/>
            <person name="Badejoko W."/>
            <person name="Bittner-Eddy P."/>
            <person name="Boore J.L."/>
            <person name="Chibucos M.C."/>
            <person name="Coates M."/>
            <person name="Dehal P."/>
            <person name="Delehaunty K."/>
            <person name="Dong S."/>
            <person name="Downton P."/>
            <person name="Dumas B."/>
            <person name="Fabro G."/>
            <person name="Fronick C."/>
            <person name="Fuerstenberg S.I."/>
            <person name="Fulton L."/>
            <person name="Gaulin E."/>
            <person name="Govers F."/>
            <person name="Hughes L."/>
            <person name="Humphray S."/>
            <person name="Jiang R.H."/>
            <person name="Judelson H."/>
            <person name="Kamoun S."/>
            <person name="Kyung K."/>
            <person name="Meijer H."/>
            <person name="Minx P."/>
            <person name="Morris P."/>
            <person name="Nelson J."/>
            <person name="Phuntumart V."/>
            <person name="Qutob D."/>
            <person name="Rehmany A."/>
            <person name="Rougon-Cardoso A."/>
            <person name="Ryden P."/>
            <person name="Torto-Alalibo T."/>
            <person name="Studholme D."/>
            <person name="Wang Y."/>
            <person name="Win J."/>
            <person name="Wood J."/>
            <person name="Clifton S.W."/>
            <person name="Rogers J."/>
            <person name="Van den Ackerveken G."/>
            <person name="Jones J.D."/>
            <person name="McDowell J.M."/>
            <person name="Beynon J."/>
            <person name="Tyler B.M."/>
        </authorList>
    </citation>
    <scope>NUCLEOTIDE SEQUENCE [LARGE SCALE GENOMIC DNA]</scope>
    <source>
        <strain evidence="2">Emoy2</strain>
    </source>
</reference>
<dbReference type="VEuPathDB" id="FungiDB:HpaG807964"/>
<evidence type="ECO:0000313" key="1">
    <source>
        <dbReference type="EnsemblProtists" id="HpaP807964"/>
    </source>
</evidence>
<organism evidence="1 2">
    <name type="scientific">Hyaloperonospora arabidopsidis (strain Emoy2)</name>
    <name type="common">Downy mildew agent</name>
    <name type="synonym">Peronospora arabidopsidis</name>
    <dbReference type="NCBI Taxonomy" id="559515"/>
    <lineage>
        <taxon>Eukaryota</taxon>
        <taxon>Sar</taxon>
        <taxon>Stramenopiles</taxon>
        <taxon>Oomycota</taxon>
        <taxon>Peronosporomycetes</taxon>
        <taxon>Peronosporales</taxon>
        <taxon>Peronosporaceae</taxon>
        <taxon>Hyaloperonospora</taxon>
    </lineage>
</organism>
<dbReference type="EnsemblProtists" id="HpaT807964">
    <property type="protein sequence ID" value="HpaP807964"/>
    <property type="gene ID" value="HpaG807964"/>
</dbReference>
<dbReference type="PANTHER" id="PTHR37067:SF3">
    <property type="entry name" value="PX DOMAIN-CONTAINING PROTEIN"/>
    <property type="match status" value="1"/>
</dbReference>
<dbReference type="STRING" id="559515.M4BNH6"/>
<dbReference type="HOGENOM" id="CLU_1374553_0_0_1"/>
<dbReference type="Proteomes" id="UP000011713">
    <property type="component" value="Unassembled WGS sequence"/>
</dbReference>
<name>M4BNH6_HYAAE</name>
<keyword evidence="2" id="KW-1185">Reference proteome</keyword>
<dbReference type="InParanoid" id="M4BNH6"/>
<sequence>MNLFVQSDADSMWYSFTITHAMHFELAMDFVAIGMSFRQVSKAIEHAKIRTCTTQLTGINDLIVSHTSPTCLTTTRSRGYRWMATAARIRASRSSTCACAFASAARYSNCIWAIPMLDSHTLENIFHMLEKFLDALYEPWRAKLISMSADGVNTIKGHHRGLVTRMVETAENPVVHIWRLPHQMDPVVKLAAECVTDST</sequence>